<evidence type="ECO:0000256" key="7">
    <source>
        <dbReference type="RuleBase" id="RU363032"/>
    </source>
</evidence>
<evidence type="ECO:0000313" key="10">
    <source>
        <dbReference type="Proteomes" id="UP001597362"/>
    </source>
</evidence>
<sequence>MKQNKLKSYIPEMIMAIVGVFMLVPAYIAIVNSFKPTQETGVNPFSLPQSFYLDNFIEVFKTIDIWAIFRNSLVITVITLLVMILISSMAAFTLQRKSNRWTNAIYLLFLAGLMIPPQTLYIPIIKLLKMMDLMQSFGGLFLFYVGLYMPFCIFLYTGFMKSIPKELDESATIDGCGTFRMFWTIIFPLLQPATATVIIFITMWTWNDFINPFIILGAQKGETITLAFFTFISQYNTSWNHAFAGMIITSLPAIILFMFMQKQFIGGITTGAVKG</sequence>
<dbReference type="PANTHER" id="PTHR43744">
    <property type="entry name" value="ABC TRANSPORTER PERMEASE PROTEIN MG189-RELATED-RELATED"/>
    <property type="match status" value="1"/>
</dbReference>
<feature type="transmembrane region" description="Helical" evidence="7">
    <location>
        <begin position="104"/>
        <end position="125"/>
    </location>
</feature>
<evidence type="ECO:0000256" key="2">
    <source>
        <dbReference type="ARBA" id="ARBA00022448"/>
    </source>
</evidence>
<keyword evidence="4 7" id="KW-0812">Transmembrane</keyword>
<dbReference type="CDD" id="cd06261">
    <property type="entry name" value="TM_PBP2"/>
    <property type="match status" value="1"/>
</dbReference>
<feature type="transmembrane region" description="Helical" evidence="7">
    <location>
        <begin position="181"/>
        <end position="206"/>
    </location>
</feature>
<keyword evidence="10" id="KW-1185">Reference proteome</keyword>
<keyword evidence="5 7" id="KW-1133">Transmembrane helix</keyword>
<comment type="caution">
    <text evidence="9">The sequence shown here is derived from an EMBL/GenBank/DDBJ whole genome shotgun (WGS) entry which is preliminary data.</text>
</comment>
<dbReference type="Gene3D" id="1.10.3720.10">
    <property type="entry name" value="MetI-like"/>
    <property type="match status" value="1"/>
</dbReference>
<dbReference type="PROSITE" id="PS50928">
    <property type="entry name" value="ABC_TM1"/>
    <property type="match status" value="1"/>
</dbReference>
<feature type="transmembrane region" description="Helical" evidence="7">
    <location>
        <begin position="239"/>
        <end position="259"/>
    </location>
</feature>
<feature type="domain" description="ABC transmembrane type-1" evidence="8">
    <location>
        <begin position="69"/>
        <end position="260"/>
    </location>
</feature>
<name>A0ABW4YPD4_9BACL</name>
<dbReference type="PANTHER" id="PTHR43744:SF12">
    <property type="entry name" value="ABC TRANSPORTER PERMEASE PROTEIN MG189-RELATED"/>
    <property type="match status" value="1"/>
</dbReference>
<dbReference type="InterPro" id="IPR000515">
    <property type="entry name" value="MetI-like"/>
</dbReference>
<dbReference type="Pfam" id="PF00528">
    <property type="entry name" value="BPD_transp_1"/>
    <property type="match status" value="1"/>
</dbReference>
<accession>A0ABW4YPD4</accession>
<comment type="subcellular location">
    <subcellularLocation>
        <location evidence="1 7">Cell membrane</location>
        <topology evidence="1 7">Multi-pass membrane protein</topology>
    </subcellularLocation>
</comment>
<proteinExistence type="inferred from homology"/>
<evidence type="ECO:0000256" key="1">
    <source>
        <dbReference type="ARBA" id="ARBA00004651"/>
    </source>
</evidence>
<dbReference type="Proteomes" id="UP001597362">
    <property type="component" value="Unassembled WGS sequence"/>
</dbReference>
<dbReference type="EMBL" id="JBHUHO010000042">
    <property type="protein sequence ID" value="MFD2117592.1"/>
    <property type="molecule type" value="Genomic_DNA"/>
</dbReference>
<dbReference type="RefSeq" id="WP_377774843.1">
    <property type="nucleotide sequence ID" value="NZ_JBHUHO010000042.1"/>
</dbReference>
<feature type="transmembrane region" description="Helical" evidence="7">
    <location>
        <begin position="137"/>
        <end position="160"/>
    </location>
</feature>
<evidence type="ECO:0000313" key="9">
    <source>
        <dbReference type="EMBL" id="MFD2117592.1"/>
    </source>
</evidence>
<feature type="transmembrane region" description="Helical" evidence="7">
    <location>
        <begin position="73"/>
        <end position="92"/>
    </location>
</feature>
<evidence type="ECO:0000256" key="4">
    <source>
        <dbReference type="ARBA" id="ARBA00022692"/>
    </source>
</evidence>
<keyword evidence="6 7" id="KW-0472">Membrane</keyword>
<gene>
    <name evidence="9" type="ORF">ACFSJH_17830</name>
</gene>
<keyword evidence="2 7" id="KW-0813">Transport</keyword>
<comment type="similarity">
    <text evidence="7">Belongs to the binding-protein-dependent transport system permease family.</text>
</comment>
<evidence type="ECO:0000256" key="5">
    <source>
        <dbReference type="ARBA" id="ARBA00022989"/>
    </source>
</evidence>
<protein>
    <submittedName>
        <fullName evidence="9">Carbohydrate ABC transporter permease</fullName>
    </submittedName>
</protein>
<evidence type="ECO:0000256" key="6">
    <source>
        <dbReference type="ARBA" id="ARBA00023136"/>
    </source>
</evidence>
<evidence type="ECO:0000259" key="8">
    <source>
        <dbReference type="PROSITE" id="PS50928"/>
    </source>
</evidence>
<reference evidence="10" key="1">
    <citation type="journal article" date="2019" name="Int. J. Syst. Evol. Microbiol.">
        <title>The Global Catalogue of Microorganisms (GCM) 10K type strain sequencing project: providing services to taxonomists for standard genome sequencing and annotation.</title>
        <authorList>
            <consortium name="The Broad Institute Genomics Platform"/>
            <consortium name="The Broad Institute Genome Sequencing Center for Infectious Disease"/>
            <person name="Wu L."/>
            <person name="Ma J."/>
        </authorList>
    </citation>
    <scope>NUCLEOTIDE SEQUENCE [LARGE SCALE GENOMIC DNA]</scope>
    <source>
        <strain evidence="10">GH52</strain>
    </source>
</reference>
<dbReference type="InterPro" id="IPR035906">
    <property type="entry name" value="MetI-like_sf"/>
</dbReference>
<dbReference type="SUPFAM" id="SSF161098">
    <property type="entry name" value="MetI-like"/>
    <property type="match status" value="1"/>
</dbReference>
<organism evidence="9 10">
    <name type="scientific">Paenibacillus yanchengensis</name>
    <dbReference type="NCBI Taxonomy" id="2035833"/>
    <lineage>
        <taxon>Bacteria</taxon>
        <taxon>Bacillati</taxon>
        <taxon>Bacillota</taxon>
        <taxon>Bacilli</taxon>
        <taxon>Bacillales</taxon>
        <taxon>Paenibacillaceae</taxon>
        <taxon>Paenibacillus</taxon>
    </lineage>
</organism>
<evidence type="ECO:0000256" key="3">
    <source>
        <dbReference type="ARBA" id="ARBA00022475"/>
    </source>
</evidence>
<keyword evidence="3" id="KW-1003">Cell membrane</keyword>
<feature type="transmembrane region" description="Helical" evidence="7">
    <location>
        <begin position="12"/>
        <end position="30"/>
    </location>
</feature>